<keyword evidence="3 6" id="KW-0032">Aminotransferase</keyword>
<protein>
    <recommendedName>
        <fullName evidence="6">Aminotransferase</fullName>
        <ecNumber evidence="6">2.6.1.-</ecNumber>
    </recommendedName>
</protein>
<comment type="cofactor">
    <cofactor evidence="1 6">
        <name>pyridoxal 5'-phosphate</name>
        <dbReference type="ChEBI" id="CHEBI:597326"/>
    </cofactor>
</comment>
<keyword evidence="9" id="KW-1185">Reference proteome</keyword>
<dbReference type="CDD" id="cd00609">
    <property type="entry name" value="AAT_like"/>
    <property type="match status" value="1"/>
</dbReference>
<evidence type="ECO:0000313" key="8">
    <source>
        <dbReference type="EMBL" id="AEF16889.1"/>
    </source>
</evidence>
<dbReference type="GO" id="GO:0030170">
    <property type="term" value="F:pyridoxal phosphate binding"/>
    <property type="evidence" value="ECO:0007669"/>
    <property type="project" value="InterPro"/>
</dbReference>
<dbReference type="RefSeq" id="WP_013787635.1">
    <property type="nucleotide sequence ID" value="NC_015555.1"/>
</dbReference>
<keyword evidence="5" id="KW-0663">Pyridoxal phosphate</keyword>
<dbReference type="PROSITE" id="PS00105">
    <property type="entry name" value="AA_TRANSFER_CLASS_1"/>
    <property type="match status" value="1"/>
</dbReference>
<dbReference type="KEGG" id="txy:Thexy_0848"/>
<evidence type="ECO:0000256" key="2">
    <source>
        <dbReference type="ARBA" id="ARBA00007441"/>
    </source>
</evidence>
<dbReference type="InterPro" id="IPR004839">
    <property type="entry name" value="Aminotransferase_I/II_large"/>
</dbReference>
<dbReference type="EMBL" id="CP002739">
    <property type="protein sequence ID" value="AEF16889.1"/>
    <property type="molecule type" value="Genomic_DNA"/>
</dbReference>
<feature type="domain" description="Aminotransferase class I/classII large" evidence="7">
    <location>
        <begin position="31"/>
        <end position="388"/>
    </location>
</feature>
<keyword evidence="4 6" id="KW-0808">Transferase</keyword>
<dbReference type="Pfam" id="PF00155">
    <property type="entry name" value="Aminotran_1_2"/>
    <property type="match status" value="1"/>
</dbReference>
<dbReference type="AlphaFoldDB" id="F6BJC1"/>
<proteinExistence type="inferred from homology"/>
<accession>F6BJC1</accession>
<dbReference type="FunFam" id="3.40.640.10:FF:000033">
    <property type="entry name" value="Aspartate aminotransferase"/>
    <property type="match status" value="1"/>
</dbReference>
<dbReference type="GO" id="GO:0006520">
    <property type="term" value="P:amino acid metabolic process"/>
    <property type="evidence" value="ECO:0007669"/>
    <property type="project" value="InterPro"/>
</dbReference>
<sequence length="396" mass="44000">MILSKSAMGITPSATLEITAKANKLRSQGIDVISFGAGEPDFPTPQFIKDAAVDALNKNYTRYTASSGIGELKEAICKKLLLDNGLNYTVDQIVVSSGAKHSIFNAMLAILNPGDEVIIPSPYWVSYPEMVKLINCKPVIVKTKQENNFKISADEFIRSITKRTKLLILNSPNNPTGAIYSREELSEIARIAVENNIFIISDEIYEKLIYEGKHVSIASIDEKIKDLTIVINGMSKAYSMTGWRIGYSASSLKIAKVISNIQSHTTSNPNTIAQYASIAALKEGHDFTDEMKKEFDKRRNLILSLLDNIRGLKYIIPKGAFYVYVNIDYYIGKSYKNVIINDSIDMAKYLVDEANVAIIPGQPFGNDNYIRLSYATSVKNIKIGLERIKSALEKLV</sequence>
<dbReference type="eggNOG" id="COG0436">
    <property type="taxonomic scope" value="Bacteria"/>
</dbReference>
<evidence type="ECO:0000256" key="1">
    <source>
        <dbReference type="ARBA" id="ARBA00001933"/>
    </source>
</evidence>
<dbReference type="HOGENOM" id="CLU_017584_4_3_9"/>
<dbReference type="SUPFAM" id="SSF53383">
    <property type="entry name" value="PLP-dependent transferases"/>
    <property type="match status" value="1"/>
</dbReference>
<dbReference type="InterPro" id="IPR015424">
    <property type="entry name" value="PyrdxlP-dep_Trfase"/>
</dbReference>
<evidence type="ECO:0000256" key="5">
    <source>
        <dbReference type="ARBA" id="ARBA00022898"/>
    </source>
</evidence>
<dbReference type="PANTHER" id="PTHR46383:SF1">
    <property type="entry name" value="ASPARTATE AMINOTRANSFERASE"/>
    <property type="match status" value="1"/>
</dbReference>
<evidence type="ECO:0000259" key="7">
    <source>
        <dbReference type="Pfam" id="PF00155"/>
    </source>
</evidence>
<dbReference type="Proteomes" id="UP000007239">
    <property type="component" value="Chromosome"/>
</dbReference>
<dbReference type="STRING" id="858215.Thexy_0848"/>
<comment type="similarity">
    <text evidence="2 6">Belongs to the class-I pyridoxal-phosphate-dependent aminotransferase family.</text>
</comment>
<dbReference type="Gene3D" id="3.40.640.10">
    <property type="entry name" value="Type I PLP-dependent aspartate aminotransferase-like (Major domain)"/>
    <property type="match status" value="1"/>
</dbReference>
<dbReference type="InterPro" id="IPR004838">
    <property type="entry name" value="NHTrfase_class1_PyrdxlP-BS"/>
</dbReference>
<dbReference type="Gene3D" id="3.90.1150.10">
    <property type="entry name" value="Aspartate Aminotransferase, domain 1"/>
    <property type="match status" value="1"/>
</dbReference>
<name>F6BJC1_THEXL</name>
<organism evidence="8 9">
    <name type="scientific">Thermoanaerobacterium xylanolyticum (strain ATCC 49914 / DSM 7097 / LX-11)</name>
    <dbReference type="NCBI Taxonomy" id="858215"/>
    <lineage>
        <taxon>Bacteria</taxon>
        <taxon>Bacillati</taxon>
        <taxon>Bacillota</taxon>
        <taxon>Clostridia</taxon>
        <taxon>Thermoanaerobacterales</taxon>
        <taxon>Thermoanaerobacteraceae</taxon>
        <taxon>Thermoanaerobacterium</taxon>
    </lineage>
</organism>
<dbReference type="PANTHER" id="PTHR46383">
    <property type="entry name" value="ASPARTATE AMINOTRANSFERASE"/>
    <property type="match status" value="1"/>
</dbReference>
<evidence type="ECO:0000256" key="3">
    <source>
        <dbReference type="ARBA" id="ARBA00022576"/>
    </source>
</evidence>
<evidence type="ECO:0000313" key="9">
    <source>
        <dbReference type="Proteomes" id="UP000007239"/>
    </source>
</evidence>
<evidence type="ECO:0000256" key="4">
    <source>
        <dbReference type="ARBA" id="ARBA00022679"/>
    </source>
</evidence>
<reference evidence="8" key="1">
    <citation type="submission" date="2011-05" db="EMBL/GenBank/DDBJ databases">
        <title>Complete sequence of Thermoanaerobacterium xylanolyticum LX-11.</title>
        <authorList>
            <consortium name="US DOE Joint Genome Institute"/>
            <person name="Lucas S."/>
            <person name="Han J."/>
            <person name="Lapidus A."/>
            <person name="Cheng J.-F."/>
            <person name="Goodwin L."/>
            <person name="Pitluck S."/>
            <person name="Peters L."/>
            <person name="Mikhailova N."/>
            <person name="Lu M."/>
            <person name="Han C."/>
            <person name="Tapia R."/>
            <person name="Land M."/>
            <person name="Hauser L."/>
            <person name="Kyrpides N."/>
            <person name="Ivanova N."/>
            <person name="Pagani I."/>
            <person name="Hemme C."/>
            <person name="Woyke T."/>
        </authorList>
    </citation>
    <scope>NUCLEOTIDE SEQUENCE</scope>
    <source>
        <strain evidence="8">LX-11</strain>
    </source>
</reference>
<dbReference type="InterPro" id="IPR050596">
    <property type="entry name" value="AspAT/PAT-like"/>
</dbReference>
<dbReference type="GO" id="GO:0008483">
    <property type="term" value="F:transaminase activity"/>
    <property type="evidence" value="ECO:0007669"/>
    <property type="project" value="UniProtKB-KW"/>
</dbReference>
<dbReference type="EC" id="2.6.1.-" evidence="6"/>
<evidence type="ECO:0000256" key="6">
    <source>
        <dbReference type="RuleBase" id="RU000481"/>
    </source>
</evidence>
<gene>
    <name evidence="8" type="ordered locus">Thexy_0848</name>
</gene>
<dbReference type="InterPro" id="IPR015421">
    <property type="entry name" value="PyrdxlP-dep_Trfase_major"/>
</dbReference>
<dbReference type="InterPro" id="IPR015422">
    <property type="entry name" value="PyrdxlP-dep_Trfase_small"/>
</dbReference>